<proteinExistence type="inferred from homology"/>
<feature type="compositionally biased region" description="Basic and acidic residues" evidence="7">
    <location>
        <begin position="260"/>
        <end position="269"/>
    </location>
</feature>
<protein>
    <submittedName>
        <fullName evidence="12">Nucleoside transport protein</fullName>
    </submittedName>
</protein>
<dbReference type="InterPro" id="IPR011642">
    <property type="entry name" value="Gate_dom"/>
</dbReference>
<gene>
    <name evidence="12" type="ORF">DFR68_107508</name>
</gene>
<feature type="transmembrane region" description="Helical" evidence="8">
    <location>
        <begin position="434"/>
        <end position="452"/>
    </location>
</feature>
<feature type="transmembrane region" description="Helical" evidence="8">
    <location>
        <begin position="299"/>
        <end position="332"/>
    </location>
</feature>
<dbReference type="Pfam" id="PF07662">
    <property type="entry name" value="Nucleos_tra2_C"/>
    <property type="match status" value="1"/>
</dbReference>
<keyword evidence="6 8" id="KW-0472">Membrane</keyword>
<organism evidence="12 13">
    <name type="scientific">Nocardia mexicana</name>
    <dbReference type="NCBI Taxonomy" id="279262"/>
    <lineage>
        <taxon>Bacteria</taxon>
        <taxon>Bacillati</taxon>
        <taxon>Actinomycetota</taxon>
        <taxon>Actinomycetes</taxon>
        <taxon>Mycobacteriales</taxon>
        <taxon>Nocardiaceae</taxon>
        <taxon>Nocardia</taxon>
    </lineage>
</organism>
<comment type="subcellular location">
    <subcellularLocation>
        <location evidence="1">Cell membrane</location>
        <topology evidence="1">Multi-pass membrane protein</topology>
    </subcellularLocation>
</comment>
<evidence type="ECO:0000256" key="8">
    <source>
        <dbReference type="SAM" id="Phobius"/>
    </source>
</evidence>
<reference evidence="12 13" key="1">
    <citation type="submission" date="2018-07" db="EMBL/GenBank/DDBJ databases">
        <title>Genomic Encyclopedia of Type Strains, Phase IV (KMG-IV): sequencing the most valuable type-strain genomes for metagenomic binning, comparative biology and taxonomic classification.</title>
        <authorList>
            <person name="Goeker M."/>
        </authorList>
    </citation>
    <scope>NUCLEOTIDE SEQUENCE [LARGE SCALE GENOMIC DNA]</scope>
    <source>
        <strain evidence="12 13">DSM 44952</strain>
    </source>
</reference>
<feature type="transmembrane region" description="Helical" evidence="8">
    <location>
        <begin position="393"/>
        <end position="413"/>
    </location>
</feature>
<dbReference type="GO" id="GO:0005337">
    <property type="term" value="F:nucleoside transmembrane transporter activity"/>
    <property type="evidence" value="ECO:0007669"/>
    <property type="project" value="InterPro"/>
</dbReference>
<keyword evidence="13" id="KW-1185">Reference proteome</keyword>
<dbReference type="GO" id="GO:0015293">
    <property type="term" value="F:symporter activity"/>
    <property type="evidence" value="ECO:0007669"/>
    <property type="project" value="TreeGrafter"/>
</dbReference>
<evidence type="ECO:0000259" key="11">
    <source>
        <dbReference type="Pfam" id="PF07670"/>
    </source>
</evidence>
<feature type="transmembrane region" description="Helical" evidence="8">
    <location>
        <begin position="170"/>
        <end position="191"/>
    </location>
</feature>
<feature type="transmembrane region" description="Helical" evidence="8">
    <location>
        <begin position="36"/>
        <end position="58"/>
    </location>
</feature>
<name>A0A370H0C0_9NOCA</name>
<evidence type="ECO:0000256" key="4">
    <source>
        <dbReference type="ARBA" id="ARBA00022692"/>
    </source>
</evidence>
<feature type="transmembrane region" description="Helical" evidence="8">
    <location>
        <begin position="93"/>
        <end position="121"/>
    </location>
</feature>
<accession>A0A370H0C0</accession>
<dbReference type="InterPro" id="IPR002668">
    <property type="entry name" value="CNT_N_dom"/>
</dbReference>
<feature type="region of interest" description="Disordered" evidence="7">
    <location>
        <begin position="241"/>
        <end position="287"/>
    </location>
</feature>
<evidence type="ECO:0000256" key="3">
    <source>
        <dbReference type="ARBA" id="ARBA00022475"/>
    </source>
</evidence>
<evidence type="ECO:0000256" key="6">
    <source>
        <dbReference type="ARBA" id="ARBA00023136"/>
    </source>
</evidence>
<comment type="caution">
    <text evidence="12">The sequence shown here is derived from an EMBL/GenBank/DDBJ whole genome shotgun (WGS) entry which is preliminary data.</text>
</comment>
<feature type="domain" description="Concentrative nucleoside transporter C-terminal" evidence="10">
    <location>
        <begin position="198"/>
        <end position="450"/>
    </location>
</feature>
<evidence type="ECO:0000313" key="13">
    <source>
        <dbReference type="Proteomes" id="UP000255355"/>
    </source>
</evidence>
<feature type="domain" description="Nucleoside transporter/FeoB GTPase Gate" evidence="11">
    <location>
        <begin position="95"/>
        <end position="195"/>
    </location>
</feature>
<keyword evidence="3" id="KW-1003">Cell membrane</keyword>
<evidence type="ECO:0000259" key="10">
    <source>
        <dbReference type="Pfam" id="PF07662"/>
    </source>
</evidence>
<dbReference type="GO" id="GO:0005886">
    <property type="term" value="C:plasma membrane"/>
    <property type="evidence" value="ECO:0007669"/>
    <property type="project" value="UniProtKB-SubCell"/>
</dbReference>
<dbReference type="PANTHER" id="PTHR10590:SF13">
    <property type="entry name" value="NUCLEOSIDE PERMEASE NUPC"/>
    <property type="match status" value="1"/>
</dbReference>
<dbReference type="InterPro" id="IPR011657">
    <property type="entry name" value="CNT_C_dom"/>
</dbReference>
<evidence type="ECO:0000256" key="7">
    <source>
        <dbReference type="SAM" id="MobiDB-lite"/>
    </source>
</evidence>
<dbReference type="OrthoDB" id="9766455at2"/>
<dbReference type="STRING" id="1210089.GCA_001613165_08082"/>
<dbReference type="EMBL" id="QQAZ01000007">
    <property type="protein sequence ID" value="RDI49380.1"/>
    <property type="molecule type" value="Genomic_DNA"/>
</dbReference>
<keyword evidence="4 8" id="KW-0812">Transmembrane</keyword>
<dbReference type="InterPro" id="IPR008276">
    <property type="entry name" value="C_nuclsd_transpt"/>
</dbReference>
<dbReference type="RefSeq" id="WP_068032886.1">
    <property type="nucleotide sequence ID" value="NZ_QQAZ01000007.1"/>
</dbReference>
<dbReference type="Proteomes" id="UP000255355">
    <property type="component" value="Unassembled WGS sequence"/>
</dbReference>
<evidence type="ECO:0000256" key="1">
    <source>
        <dbReference type="ARBA" id="ARBA00004651"/>
    </source>
</evidence>
<keyword evidence="5 8" id="KW-1133">Transmembrane helix</keyword>
<feature type="compositionally biased region" description="Low complexity" evidence="7">
    <location>
        <begin position="241"/>
        <end position="259"/>
    </location>
</feature>
<evidence type="ECO:0000313" key="12">
    <source>
        <dbReference type="EMBL" id="RDI49380.1"/>
    </source>
</evidence>
<dbReference type="Pfam" id="PF07670">
    <property type="entry name" value="Gate"/>
    <property type="match status" value="1"/>
</dbReference>
<sequence length="453" mass="47980">MQYVIGVAGLLIFLLLAWLPSSNHRAAGGKLGRVALLLVVQFVLGFVLLKTGAGTAVVRVIRDGFQHILDYAAQGTEFIFGDLVKVGGDSGPAFLFSVLMPIVFVSLLIGILQHIGLLQLIIKYLGTALSWLSGFGKVESFNAVAAAILGQSEVFISLRTMLERIPPQRMYTLCASAMSTVSASILGAYMQLIDAKFVIAAIVLNLVGVFAVTALINPYTVTAEDDADLLDGPAAKVPAAKTPAAAAESDGTDTSGGKTSDTEGERTGTEGKATQPPEVTTTTPGRPKKQSFFEMLTDYILVGFKVAFTVAAMLIGFIALLAMVNGIFAAIFNGTTFQDVMGHVFAPLAWLTGVPWDEAAEVGRFMGTKLVSNEIVAMQQLREEHGELSEHSMAIVSTYLVSFANFSSIAIIIGAVRSLNEKQGLVAAQYGLRLLYAATLVSFLSATIVGLLS</sequence>
<dbReference type="PANTHER" id="PTHR10590">
    <property type="entry name" value="SODIUM/NUCLEOSIDE COTRANSPORTER"/>
    <property type="match status" value="1"/>
</dbReference>
<comment type="similarity">
    <text evidence="2">Belongs to the concentrative nucleoside transporter (CNT) (TC 2.A.41) family.</text>
</comment>
<dbReference type="AlphaFoldDB" id="A0A370H0C0"/>
<feature type="domain" description="Concentrative nucleoside transporter N-terminal" evidence="9">
    <location>
        <begin position="8"/>
        <end position="83"/>
    </location>
</feature>
<evidence type="ECO:0000256" key="2">
    <source>
        <dbReference type="ARBA" id="ARBA00009033"/>
    </source>
</evidence>
<feature type="transmembrane region" description="Helical" evidence="8">
    <location>
        <begin position="197"/>
        <end position="216"/>
    </location>
</feature>
<evidence type="ECO:0000259" key="9">
    <source>
        <dbReference type="Pfam" id="PF01773"/>
    </source>
</evidence>
<dbReference type="Pfam" id="PF01773">
    <property type="entry name" value="Nucleos_tra2_N"/>
    <property type="match status" value="1"/>
</dbReference>
<evidence type="ECO:0000256" key="5">
    <source>
        <dbReference type="ARBA" id="ARBA00022989"/>
    </source>
</evidence>